<dbReference type="GO" id="GO:0005975">
    <property type="term" value="P:carbohydrate metabolic process"/>
    <property type="evidence" value="ECO:0007669"/>
    <property type="project" value="InterPro"/>
</dbReference>
<proteinExistence type="inferred from homology"/>
<dbReference type="InterPro" id="IPR051795">
    <property type="entry name" value="Glycosyl_Hydrlase_43"/>
</dbReference>
<dbReference type="Pfam" id="PF04616">
    <property type="entry name" value="Glyco_hydro_43"/>
    <property type="match status" value="1"/>
</dbReference>
<dbReference type="Proteomes" id="UP000538666">
    <property type="component" value="Unassembled WGS sequence"/>
</dbReference>
<keyword evidence="9" id="KW-1185">Reference proteome</keyword>
<evidence type="ECO:0000256" key="4">
    <source>
        <dbReference type="PIRSR" id="PIRSR606710-1"/>
    </source>
</evidence>
<dbReference type="RefSeq" id="WP_050057535.1">
    <property type="nucleotide sequence ID" value="NZ_JACHEK010000001.1"/>
</dbReference>
<evidence type="ECO:0000256" key="7">
    <source>
        <dbReference type="SAM" id="SignalP"/>
    </source>
</evidence>
<dbReference type="EMBL" id="JACHEK010000001">
    <property type="protein sequence ID" value="MBB6142286.1"/>
    <property type="molecule type" value="Genomic_DNA"/>
</dbReference>
<dbReference type="GO" id="GO:0004553">
    <property type="term" value="F:hydrolase activity, hydrolyzing O-glycosyl compounds"/>
    <property type="evidence" value="ECO:0007669"/>
    <property type="project" value="InterPro"/>
</dbReference>
<dbReference type="PANTHER" id="PTHR42812">
    <property type="entry name" value="BETA-XYLOSIDASE"/>
    <property type="match status" value="1"/>
</dbReference>
<feature type="signal peptide" evidence="7">
    <location>
        <begin position="1"/>
        <end position="28"/>
    </location>
</feature>
<evidence type="ECO:0000256" key="5">
    <source>
        <dbReference type="PIRSR" id="PIRSR606710-2"/>
    </source>
</evidence>
<dbReference type="InterPro" id="IPR023296">
    <property type="entry name" value="Glyco_hydro_beta-prop_sf"/>
</dbReference>
<feature type="active site" description="Proton donor" evidence="4">
    <location>
        <position position="224"/>
    </location>
</feature>
<dbReference type="InterPro" id="IPR006710">
    <property type="entry name" value="Glyco_hydro_43"/>
</dbReference>
<evidence type="ECO:0000313" key="8">
    <source>
        <dbReference type="EMBL" id="MBB6142286.1"/>
    </source>
</evidence>
<keyword evidence="7" id="KW-0732">Signal</keyword>
<accession>A0A841JLQ6</accession>
<reference evidence="8 9" key="1">
    <citation type="submission" date="2020-08" db="EMBL/GenBank/DDBJ databases">
        <title>Genomic Encyclopedia of Type Strains, Phase IV (KMG-IV): sequencing the most valuable type-strain genomes for metagenomic binning, comparative biology and taxonomic classification.</title>
        <authorList>
            <person name="Goeker M."/>
        </authorList>
    </citation>
    <scope>NUCLEOTIDE SEQUENCE [LARGE SCALE GENOMIC DNA]</scope>
    <source>
        <strain evidence="8 9">DSM 103733</strain>
    </source>
</reference>
<dbReference type="AlphaFoldDB" id="A0A841JLQ6"/>
<evidence type="ECO:0000256" key="6">
    <source>
        <dbReference type="RuleBase" id="RU361187"/>
    </source>
</evidence>
<dbReference type="SUPFAM" id="SSF75005">
    <property type="entry name" value="Arabinanase/levansucrase/invertase"/>
    <property type="match status" value="1"/>
</dbReference>
<keyword evidence="3 6" id="KW-0326">Glycosidase</keyword>
<name>A0A841JLQ6_9BACT</name>
<protein>
    <submittedName>
        <fullName evidence="8">Beta-xylosidase</fullName>
    </submittedName>
</protein>
<evidence type="ECO:0000313" key="9">
    <source>
        <dbReference type="Proteomes" id="UP000538666"/>
    </source>
</evidence>
<keyword evidence="2 6" id="KW-0378">Hydrolase</keyword>
<evidence type="ECO:0000256" key="1">
    <source>
        <dbReference type="ARBA" id="ARBA00009865"/>
    </source>
</evidence>
<organism evidence="8 9">
    <name type="scientific">Silvibacterium bohemicum</name>
    <dbReference type="NCBI Taxonomy" id="1577686"/>
    <lineage>
        <taxon>Bacteria</taxon>
        <taxon>Pseudomonadati</taxon>
        <taxon>Acidobacteriota</taxon>
        <taxon>Terriglobia</taxon>
        <taxon>Terriglobales</taxon>
        <taxon>Acidobacteriaceae</taxon>
        <taxon>Silvibacterium</taxon>
    </lineage>
</organism>
<feature type="active site" description="Proton acceptor" evidence="4">
    <location>
        <position position="48"/>
    </location>
</feature>
<comment type="similarity">
    <text evidence="1 6">Belongs to the glycosyl hydrolase 43 family.</text>
</comment>
<dbReference type="PANTHER" id="PTHR42812:SF14">
    <property type="entry name" value="SECRETED PROTEIN"/>
    <property type="match status" value="1"/>
</dbReference>
<evidence type="ECO:0000256" key="3">
    <source>
        <dbReference type="ARBA" id="ARBA00023295"/>
    </source>
</evidence>
<comment type="caution">
    <text evidence="8">The sequence shown here is derived from an EMBL/GenBank/DDBJ whole genome shotgun (WGS) entry which is preliminary data.</text>
</comment>
<dbReference type="Gene3D" id="2.115.10.20">
    <property type="entry name" value="Glycosyl hydrolase domain, family 43"/>
    <property type="match status" value="1"/>
</dbReference>
<gene>
    <name evidence="8" type="ORF">HNQ77_000224</name>
</gene>
<feature type="site" description="Important for catalytic activity, responsible for pKa modulation of the active site Glu and correct orientation of both the proton donor and substrate" evidence="5">
    <location>
        <position position="165"/>
    </location>
</feature>
<sequence>MSWKFRSPVRSLLPAFVLFVIAVGSAWASSKDPHFDYENPIQTEPIRDPQIVKVGKTWYMTGTASPFVEGTSQGPIPGVKLWSSTNLTEWKFVSLLITPSKDHWYKRGFHAPELFPYKGKWYLTFSCSSGESPDSAAAVGLAVADKIAGPYRVLTEDAPLTDGNDATLFQDDDGKVYLFRAGISAIQVDLGDAATIGSAFNVIERGPDSAWDGTGPGGPQVGVEGPSVFKHDHNYYLLYASWGRGYEEGYATAPRITGPWLKYHNNPVYGAQDEDWSRIYKHEYTQAASVPYGQLGHGTPFIGPDGNLWFGCHGYLKGKGQQPHLVITPLTFDHEVINLTATWTPQVIFLPHHFRVHLNDTRLASPDLVKLAAQP</sequence>
<evidence type="ECO:0000256" key="2">
    <source>
        <dbReference type="ARBA" id="ARBA00022801"/>
    </source>
</evidence>
<feature type="chain" id="PRO_5032570269" evidence="7">
    <location>
        <begin position="29"/>
        <end position="375"/>
    </location>
</feature>